<evidence type="ECO:0000313" key="4">
    <source>
        <dbReference type="EMBL" id="RAK56565.1"/>
    </source>
</evidence>
<feature type="signal peptide" evidence="3">
    <location>
        <begin position="1"/>
        <end position="21"/>
    </location>
</feature>
<dbReference type="Proteomes" id="UP000249725">
    <property type="component" value="Unassembled WGS sequence"/>
</dbReference>
<accession>A0A328AQD6</accession>
<comment type="caution">
    <text evidence="4">The sequence shown here is derived from an EMBL/GenBank/DDBJ whole genome shotgun (WGS) entry which is preliminary data.</text>
</comment>
<evidence type="ECO:0000313" key="5">
    <source>
        <dbReference type="Proteomes" id="UP000249725"/>
    </source>
</evidence>
<organism evidence="4 5">
    <name type="scientific">Phenylobacterium deserti</name>
    <dbReference type="NCBI Taxonomy" id="1914756"/>
    <lineage>
        <taxon>Bacteria</taxon>
        <taxon>Pseudomonadati</taxon>
        <taxon>Pseudomonadota</taxon>
        <taxon>Alphaproteobacteria</taxon>
        <taxon>Caulobacterales</taxon>
        <taxon>Caulobacteraceae</taxon>
        <taxon>Phenylobacterium</taxon>
    </lineage>
</organism>
<name>A0A328AQD6_9CAUL</name>
<feature type="coiled-coil region" evidence="1">
    <location>
        <begin position="23"/>
        <end position="57"/>
    </location>
</feature>
<dbReference type="EMBL" id="QFYR01000001">
    <property type="protein sequence ID" value="RAK56565.1"/>
    <property type="molecule type" value="Genomic_DNA"/>
</dbReference>
<evidence type="ECO:0000256" key="3">
    <source>
        <dbReference type="SAM" id="SignalP"/>
    </source>
</evidence>
<dbReference type="OrthoDB" id="7211207at2"/>
<evidence type="ECO:0000256" key="1">
    <source>
        <dbReference type="SAM" id="Coils"/>
    </source>
</evidence>
<dbReference type="RefSeq" id="WP_111512916.1">
    <property type="nucleotide sequence ID" value="NZ_QFYR01000001.1"/>
</dbReference>
<feature type="chain" id="PRO_5016437415" evidence="3">
    <location>
        <begin position="22"/>
        <end position="128"/>
    </location>
</feature>
<evidence type="ECO:0000256" key="2">
    <source>
        <dbReference type="SAM" id="MobiDB-lite"/>
    </source>
</evidence>
<keyword evidence="5" id="KW-1185">Reference proteome</keyword>
<reference evidence="5" key="1">
    <citation type="submission" date="2018-05" db="EMBL/GenBank/DDBJ databases">
        <authorList>
            <person name="Li X."/>
        </authorList>
    </citation>
    <scope>NUCLEOTIDE SEQUENCE [LARGE SCALE GENOMIC DNA]</scope>
    <source>
        <strain evidence="5">YIM 73061</strain>
    </source>
</reference>
<sequence length="128" mass="14263">MRRAFVLSVLALGLAAGPAFAQQDLLLQQRAQTEMRLQEMQQQMDMARQREIATSNELMALDARLRTERGIADVRAQALSPRLPSAPQNQIYPGAPPARLDTSGLASIPDDRLAESNRRVREASARRR</sequence>
<proteinExistence type="predicted"/>
<dbReference type="AlphaFoldDB" id="A0A328AQD6"/>
<protein>
    <submittedName>
        <fullName evidence="4">Uncharacterized protein</fullName>
    </submittedName>
</protein>
<feature type="compositionally biased region" description="Basic and acidic residues" evidence="2">
    <location>
        <begin position="109"/>
        <end position="128"/>
    </location>
</feature>
<feature type="region of interest" description="Disordered" evidence="2">
    <location>
        <begin position="78"/>
        <end position="128"/>
    </location>
</feature>
<keyword evidence="1" id="KW-0175">Coiled coil</keyword>
<gene>
    <name evidence="4" type="ORF">DJ018_00855</name>
</gene>
<keyword evidence="3" id="KW-0732">Signal</keyword>